<feature type="transmembrane region" description="Helical" evidence="1">
    <location>
        <begin position="6"/>
        <end position="26"/>
    </location>
</feature>
<evidence type="ECO:0000256" key="1">
    <source>
        <dbReference type="SAM" id="Phobius"/>
    </source>
</evidence>
<keyword evidence="1" id="KW-1133">Transmembrane helix</keyword>
<name>A0A6C0BH01_9ZZZZ</name>
<keyword evidence="1" id="KW-0812">Transmembrane</keyword>
<proteinExistence type="predicted"/>
<dbReference type="EMBL" id="MN739142">
    <property type="protein sequence ID" value="QHS90643.1"/>
    <property type="molecule type" value="Genomic_DNA"/>
</dbReference>
<accession>A0A6C0BH01</accession>
<organism evidence="2">
    <name type="scientific">viral metagenome</name>
    <dbReference type="NCBI Taxonomy" id="1070528"/>
    <lineage>
        <taxon>unclassified sequences</taxon>
        <taxon>metagenomes</taxon>
        <taxon>organismal metagenomes</taxon>
    </lineage>
</organism>
<protein>
    <submittedName>
        <fullName evidence="2">Uncharacterized protein</fullName>
    </submittedName>
</protein>
<evidence type="ECO:0000313" key="2">
    <source>
        <dbReference type="EMBL" id="QHS90643.1"/>
    </source>
</evidence>
<sequence>MTGDEYFYYVCLIVLCGLPMIVLKLYNEDTQKLERFYFENDRQKYDILKISVFILYISLILNGRFIMTEIFKHFYTKLGFT</sequence>
<dbReference type="AlphaFoldDB" id="A0A6C0BH01"/>
<feature type="transmembrane region" description="Helical" evidence="1">
    <location>
        <begin position="47"/>
        <end position="67"/>
    </location>
</feature>
<keyword evidence="1" id="KW-0472">Membrane</keyword>
<reference evidence="2" key="1">
    <citation type="journal article" date="2020" name="Nature">
        <title>Giant virus diversity and host interactions through global metagenomics.</title>
        <authorList>
            <person name="Schulz F."/>
            <person name="Roux S."/>
            <person name="Paez-Espino D."/>
            <person name="Jungbluth S."/>
            <person name="Walsh D.A."/>
            <person name="Denef V.J."/>
            <person name="McMahon K.D."/>
            <person name="Konstantinidis K.T."/>
            <person name="Eloe-Fadrosh E.A."/>
            <person name="Kyrpides N.C."/>
            <person name="Woyke T."/>
        </authorList>
    </citation>
    <scope>NUCLEOTIDE SEQUENCE</scope>
    <source>
        <strain evidence="2">GVMAG-M-3300010354-11</strain>
    </source>
</reference>